<comment type="caution">
    <text evidence="1">The sequence shown here is derived from an EMBL/GenBank/DDBJ whole genome shotgun (WGS) entry which is preliminary data.</text>
</comment>
<protein>
    <submittedName>
        <fullName evidence="1">DUF3019 domain-containing protein</fullName>
    </submittedName>
</protein>
<dbReference type="AlphaFoldDB" id="A0A5R9IW08"/>
<dbReference type="InterPro" id="IPR021559">
    <property type="entry name" value="DUF3019"/>
</dbReference>
<accession>A0A5R9IW08</accession>
<dbReference type="Proteomes" id="UP000307790">
    <property type="component" value="Unassembled WGS sequence"/>
</dbReference>
<gene>
    <name evidence="1" type="ORF">FE810_01030</name>
</gene>
<evidence type="ECO:0000313" key="1">
    <source>
        <dbReference type="EMBL" id="TLU67561.1"/>
    </source>
</evidence>
<dbReference type="RefSeq" id="WP_138318164.1">
    <property type="nucleotide sequence ID" value="NZ_JBHOGV010000013.1"/>
</dbReference>
<proteinExistence type="predicted"/>
<reference evidence="1 2" key="1">
    <citation type="submission" date="2019-05" db="EMBL/GenBank/DDBJ databases">
        <title>Genome sequences of Thalassotalea litorea 1K03283.</title>
        <authorList>
            <person name="Zhang D."/>
        </authorList>
    </citation>
    <scope>NUCLEOTIDE SEQUENCE [LARGE SCALE GENOMIC DNA]</scope>
    <source>
        <strain evidence="1 2">MCCC 1K03283</strain>
    </source>
</reference>
<keyword evidence="2" id="KW-1185">Reference proteome</keyword>
<organism evidence="1 2">
    <name type="scientific">Thalassotalea litorea</name>
    <dbReference type="NCBI Taxonomy" id="2020715"/>
    <lineage>
        <taxon>Bacteria</taxon>
        <taxon>Pseudomonadati</taxon>
        <taxon>Pseudomonadota</taxon>
        <taxon>Gammaproteobacteria</taxon>
        <taxon>Alteromonadales</taxon>
        <taxon>Colwelliaceae</taxon>
        <taxon>Thalassotalea</taxon>
    </lineage>
</organism>
<dbReference type="OrthoDB" id="5772660at2"/>
<evidence type="ECO:0000313" key="2">
    <source>
        <dbReference type="Proteomes" id="UP000307790"/>
    </source>
</evidence>
<name>A0A5R9IW08_9GAMM</name>
<dbReference type="EMBL" id="VCBC01000002">
    <property type="protein sequence ID" value="TLU67561.1"/>
    <property type="molecule type" value="Genomic_DNA"/>
</dbReference>
<dbReference type="Pfam" id="PF11456">
    <property type="entry name" value="DUF3019"/>
    <property type="match status" value="1"/>
</dbReference>
<sequence>MKPWWLLGFPLISPIDSARANQVALSPTHCVKTQHSCELPLTITWNFDQPRDFCLRRKTTNEDLYCHKQTQQGKITIHVPFAQSEPLLFIDLQTKTTIKQFSLKVMVPSTLRKRKRHAWSIL</sequence>